<dbReference type="Proteomes" id="UP000743899">
    <property type="component" value="Unassembled WGS sequence"/>
</dbReference>
<proteinExistence type="predicted"/>
<dbReference type="EMBL" id="JAACYS010000030">
    <property type="protein sequence ID" value="NCU17674.1"/>
    <property type="molecule type" value="Genomic_DNA"/>
</dbReference>
<dbReference type="InterPro" id="IPR002797">
    <property type="entry name" value="Polysacc_synth"/>
</dbReference>
<organism evidence="7 8">
    <name type="scientific">Pallidibacillus pasinlerensis</name>
    <dbReference type="NCBI Taxonomy" id="2703818"/>
    <lineage>
        <taxon>Bacteria</taxon>
        <taxon>Bacillati</taxon>
        <taxon>Bacillota</taxon>
        <taxon>Bacilli</taxon>
        <taxon>Bacillales</taxon>
        <taxon>Bacillaceae</taxon>
        <taxon>Pallidibacillus</taxon>
    </lineage>
</organism>
<feature type="transmembrane region" description="Helical" evidence="6">
    <location>
        <begin position="283"/>
        <end position="303"/>
    </location>
</feature>
<feature type="transmembrane region" description="Helical" evidence="6">
    <location>
        <begin position="119"/>
        <end position="139"/>
    </location>
</feature>
<feature type="transmembrane region" description="Helical" evidence="6">
    <location>
        <begin position="445"/>
        <end position="466"/>
    </location>
</feature>
<name>A0ABX0A2L4_9BACI</name>
<feature type="transmembrane region" description="Helical" evidence="6">
    <location>
        <begin position="324"/>
        <end position="344"/>
    </location>
</feature>
<feature type="transmembrane region" description="Helical" evidence="6">
    <location>
        <begin position="414"/>
        <end position="433"/>
    </location>
</feature>
<comment type="subcellular location">
    <subcellularLocation>
        <location evidence="1">Cell membrane</location>
        <topology evidence="1">Multi-pass membrane protein</topology>
    </subcellularLocation>
</comment>
<evidence type="ECO:0000256" key="3">
    <source>
        <dbReference type="ARBA" id="ARBA00022692"/>
    </source>
</evidence>
<keyword evidence="2" id="KW-1003">Cell membrane</keyword>
<dbReference type="InterPro" id="IPR024923">
    <property type="entry name" value="PG_synth_SpoVB"/>
</dbReference>
<evidence type="ECO:0000256" key="6">
    <source>
        <dbReference type="SAM" id="Phobius"/>
    </source>
</evidence>
<gene>
    <name evidence="7" type="ORF">GW534_07880</name>
</gene>
<sequence length="515" mass="56391">MNQSTFVKSTLILTIATLLSKALGSLFRIPLQNIAGDEVLGIFSIVYPVYLVALILSVAGIPTAISKLIAEARATENESNIRAIYITASILAVLFGLTSFSFIYVFSDPIANMLGGPQVQTALIIVAATLLVAPYMAVYRGYFQGFDDMRPTGTSQVIEQLVRVTLILLMAYYLVSINASTEVISGGVMVGSVFGALASLIYLLVLYHRSPFKVVKSKKFTFTTFKVWSGKILKLSIPIAIGSITMALLNFVDSVTVPFGLRQAGIDLSEIHYLFGIYSRGTTMVQIATVFASSIVLPLIPLMTRKMAEKDLIGTRSIIERTHYMTYLISWPASFGLLALTLPVNLGLFTNLEGSSVLAIIGFSSVFTSLVLLGTGILQGMDLAKVAALFIIFGVLLKTVFNVLFIRMLGLDGAALSTLVVYVILFIINSFYIKKHIQFTLFNKRTVKILVSSIIMGVVIGFPTLFIDFATWSRLQALGYVCVAIALGVVLYFLQLFLYKEIGKNELKNVIKRRK</sequence>
<accession>A0ABX0A2L4</accession>
<dbReference type="CDD" id="cd13124">
    <property type="entry name" value="MATE_SpoVB_like"/>
    <property type="match status" value="1"/>
</dbReference>
<dbReference type="InterPro" id="IPR050833">
    <property type="entry name" value="Poly_Biosynth_Transport"/>
</dbReference>
<protein>
    <submittedName>
        <fullName evidence="7">Polysaccharide biosynthesis protein</fullName>
    </submittedName>
</protein>
<feature type="transmembrane region" description="Helical" evidence="6">
    <location>
        <begin position="160"/>
        <end position="177"/>
    </location>
</feature>
<comment type="caution">
    <text evidence="7">The sequence shown here is derived from an EMBL/GenBank/DDBJ whole genome shotgun (WGS) entry which is preliminary data.</text>
</comment>
<dbReference type="PANTHER" id="PTHR30250:SF29">
    <property type="entry name" value="POLYSACCHARIDE BIOSYNTHESIS PROTEIN C-TERMINAL DOMAIN-CONTAINING PROTEIN"/>
    <property type="match status" value="1"/>
</dbReference>
<dbReference type="PIRSF" id="PIRSF038958">
    <property type="entry name" value="PG_synth_SpoVB"/>
    <property type="match status" value="1"/>
</dbReference>
<feature type="transmembrane region" description="Helical" evidence="6">
    <location>
        <begin position="478"/>
        <end position="499"/>
    </location>
</feature>
<dbReference type="PANTHER" id="PTHR30250">
    <property type="entry name" value="PST FAMILY PREDICTED COLANIC ACID TRANSPORTER"/>
    <property type="match status" value="1"/>
</dbReference>
<keyword evidence="5 6" id="KW-0472">Membrane</keyword>
<evidence type="ECO:0000313" key="8">
    <source>
        <dbReference type="Proteomes" id="UP000743899"/>
    </source>
</evidence>
<dbReference type="RefSeq" id="WP_161920504.1">
    <property type="nucleotide sequence ID" value="NZ_JAACYS010000030.1"/>
</dbReference>
<keyword evidence="8" id="KW-1185">Reference proteome</keyword>
<dbReference type="Pfam" id="PF01943">
    <property type="entry name" value="Polysacc_synt"/>
    <property type="match status" value="1"/>
</dbReference>
<evidence type="ECO:0000256" key="2">
    <source>
        <dbReference type="ARBA" id="ARBA00022475"/>
    </source>
</evidence>
<feature type="transmembrane region" description="Helical" evidence="6">
    <location>
        <begin position="183"/>
        <end position="207"/>
    </location>
</feature>
<reference evidence="7 8" key="1">
    <citation type="submission" date="2020-01" db="EMBL/GenBank/DDBJ databases">
        <title>A novel Bacillus sp. from Pasinler.</title>
        <authorList>
            <person name="Adiguzel A."/>
            <person name="Ay H."/>
            <person name="Baltaci M.O."/>
        </authorList>
    </citation>
    <scope>NUCLEOTIDE SEQUENCE [LARGE SCALE GENOMIC DNA]</scope>
    <source>
        <strain evidence="7 8">P1</strain>
    </source>
</reference>
<evidence type="ECO:0000256" key="4">
    <source>
        <dbReference type="ARBA" id="ARBA00022989"/>
    </source>
</evidence>
<keyword evidence="4 6" id="KW-1133">Transmembrane helix</keyword>
<feature type="transmembrane region" description="Helical" evidence="6">
    <location>
        <begin position="83"/>
        <end position="107"/>
    </location>
</feature>
<feature type="transmembrane region" description="Helical" evidence="6">
    <location>
        <begin position="40"/>
        <end position="62"/>
    </location>
</feature>
<feature type="transmembrane region" description="Helical" evidence="6">
    <location>
        <begin position="386"/>
        <end position="408"/>
    </location>
</feature>
<feature type="transmembrane region" description="Helical" evidence="6">
    <location>
        <begin position="356"/>
        <end position="374"/>
    </location>
</feature>
<keyword evidence="3 6" id="KW-0812">Transmembrane</keyword>
<evidence type="ECO:0000256" key="5">
    <source>
        <dbReference type="ARBA" id="ARBA00023136"/>
    </source>
</evidence>
<evidence type="ECO:0000313" key="7">
    <source>
        <dbReference type="EMBL" id="NCU17674.1"/>
    </source>
</evidence>
<feature type="transmembrane region" description="Helical" evidence="6">
    <location>
        <begin position="228"/>
        <end position="252"/>
    </location>
</feature>
<evidence type="ECO:0000256" key="1">
    <source>
        <dbReference type="ARBA" id="ARBA00004651"/>
    </source>
</evidence>